<name>A0A4R2NT08_9FLAO</name>
<feature type="transmembrane region" description="Helical" evidence="7">
    <location>
        <begin position="199"/>
        <end position="220"/>
    </location>
</feature>
<keyword evidence="6 7" id="KW-0472">Membrane</keyword>
<dbReference type="SUPFAM" id="SSF48317">
    <property type="entry name" value="Acid phosphatase/Vanadium-dependent haloperoxidase"/>
    <property type="match status" value="1"/>
</dbReference>
<dbReference type="SMART" id="SM00014">
    <property type="entry name" value="acidPPc"/>
    <property type="match status" value="1"/>
</dbReference>
<gene>
    <name evidence="9" type="ORF">EV195_1059</name>
</gene>
<dbReference type="PANTHER" id="PTHR14969:SF62">
    <property type="entry name" value="DECAPRENYLPHOSPHORYL-5-PHOSPHORIBOSE PHOSPHATASE RV3807C-RELATED"/>
    <property type="match status" value="1"/>
</dbReference>
<feature type="transmembrane region" description="Helical" evidence="7">
    <location>
        <begin position="34"/>
        <end position="52"/>
    </location>
</feature>
<evidence type="ECO:0000256" key="3">
    <source>
        <dbReference type="ARBA" id="ARBA00022692"/>
    </source>
</evidence>
<dbReference type="Pfam" id="PF01569">
    <property type="entry name" value="PAP2"/>
    <property type="match status" value="1"/>
</dbReference>
<dbReference type="GO" id="GO:0016787">
    <property type="term" value="F:hydrolase activity"/>
    <property type="evidence" value="ECO:0007669"/>
    <property type="project" value="UniProtKB-KW"/>
</dbReference>
<dbReference type="Proteomes" id="UP000294564">
    <property type="component" value="Unassembled WGS sequence"/>
</dbReference>
<protein>
    <submittedName>
        <fullName evidence="9">Membrane-associated phospholipid phosphatase</fullName>
    </submittedName>
</protein>
<accession>A0A4R2NT08</accession>
<dbReference type="CDD" id="cd01610">
    <property type="entry name" value="PAP2_like"/>
    <property type="match status" value="1"/>
</dbReference>
<keyword evidence="10" id="KW-1185">Reference proteome</keyword>
<evidence type="ECO:0000256" key="6">
    <source>
        <dbReference type="ARBA" id="ARBA00023136"/>
    </source>
</evidence>
<sequence length="227" mass="26369">MENVIKTTKKPLQIKGEQTIKTLLFHLKVIRKEVFFTYLLFFILSIILVSIYKKSELHLTLNQYHSTFFDRFFKYSTHLGDGAMFGVLVVIFFFINKRMSLVFGVGGILTLLVTHFFKKILFKGIPRPAGFFGVENLHVIDGVKMAFWNSFPSGHTMTAFTVFAILCIYYRKCMSQYLWIFLAFIAGISRVYLSQHFWIDIFVGSVLGIVIAFVSMSLIFPERKRIH</sequence>
<feature type="transmembrane region" description="Helical" evidence="7">
    <location>
        <begin position="151"/>
        <end position="170"/>
    </location>
</feature>
<feature type="transmembrane region" description="Helical" evidence="7">
    <location>
        <begin position="72"/>
        <end position="94"/>
    </location>
</feature>
<evidence type="ECO:0000256" key="4">
    <source>
        <dbReference type="ARBA" id="ARBA00022801"/>
    </source>
</evidence>
<comment type="subcellular location">
    <subcellularLocation>
        <location evidence="1">Cell membrane</location>
        <topology evidence="1">Multi-pass membrane protein</topology>
    </subcellularLocation>
</comment>
<dbReference type="InterPro" id="IPR000326">
    <property type="entry name" value="PAP2/HPO"/>
</dbReference>
<reference evidence="9 10" key="1">
    <citation type="submission" date="2019-03" db="EMBL/GenBank/DDBJ databases">
        <title>Genomic Encyclopedia of Type Strains, Phase IV (KMG-IV): sequencing the most valuable type-strain genomes for metagenomic binning, comparative biology and taxonomic classification.</title>
        <authorList>
            <person name="Goeker M."/>
        </authorList>
    </citation>
    <scope>NUCLEOTIDE SEQUENCE [LARGE SCALE GENOMIC DNA]</scope>
    <source>
        <strain evidence="9 10">DSM 14836</strain>
    </source>
</reference>
<dbReference type="EMBL" id="SLXM01000005">
    <property type="protein sequence ID" value="TCP24578.1"/>
    <property type="molecule type" value="Genomic_DNA"/>
</dbReference>
<feature type="transmembrane region" description="Helical" evidence="7">
    <location>
        <begin position="101"/>
        <end position="117"/>
    </location>
</feature>
<dbReference type="Gene3D" id="1.20.144.10">
    <property type="entry name" value="Phosphatidic acid phosphatase type 2/haloperoxidase"/>
    <property type="match status" value="1"/>
</dbReference>
<keyword evidence="4" id="KW-0378">Hydrolase</keyword>
<dbReference type="GO" id="GO:0005886">
    <property type="term" value="C:plasma membrane"/>
    <property type="evidence" value="ECO:0007669"/>
    <property type="project" value="UniProtKB-SubCell"/>
</dbReference>
<keyword evidence="5 7" id="KW-1133">Transmembrane helix</keyword>
<proteinExistence type="predicted"/>
<evidence type="ECO:0000256" key="7">
    <source>
        <dbReference type="SAM" id="Phobius"/>
    </source>
</evidence>
<dbReference type="AlphaFoldDB" id="A0A4R2NT08"/>
<evidence type="ECO:0000256" key="1">
    <source>
        <dbReference type="ARBA" id="ARBA00004651"/>
    </source>
</evidence>
<evidence type="ECO:0000256" key="5">
    <source>
        <dbReference type="ARBA" id="ARBA00022989"/>
    </source>
</evidence>
<dbReference type="OrthoDB" id="9773582at2"/>
<evidence type="ECO:0000313" key="9">
    <source>
        <dbReference type="EMBL" id="TCP24578.1"/>
    </source>
</evidence>
<evidence type="ECO:0000256" key="2">
    <source>
        <dbReference type="ARBA" id="ARBA00022475"/>
    </source>
</evidence>
<dbReference type="RefSeq" id="WP_132794640.1">
    <property type="nucleotide sequence ID" value="NZ_SLXM01000005.1"/>
</dbReference>
<feature type="domain" description="Phosphatidic acid phosphatase type 2/haloperoxidase" evidence="8">
    <location>
        <begin position="105"/>
        <end position="216"/>
    </location>
</feature>
<dbReference type="InterPro" id="IPR036938">
    <property type="entry name" value="PAP2/HPO_sf"/>
</dbReference>
<comment type="caution">
    <text evidence="9">The sequence shown here is derived from an EMBL/GenBank/DDBJ whole genome shotgun (WGS) entry which is preliminary data.</text>
</comment>
<keyword evidence="3 7" id="KW-0812">Transmembrane</keyword>
<keyword evidence="2" id="KW-1003">Cell membrane</keyword>
<organism evidence="9 10">
    <name type="scientific">Tenacibaculum skagerrakense</name>
    <dbReference type="NCBI Taxonomy" id="186571"/>
    <lineage>
        <taxon>Bacteria</taxon>
        <taxon>Pseudomonadati</taxon>
        <taxon>Bacteroidota</taxon>
        <taxon>Flavobacteriia</taxon>
        <taxon>Flavobacteriales</taxon>
        <taxon>Flavobacteriaceae</taxon>
        <taxon>Tenacibaculum</taxon>
    </lineage>
</organism>
<dbReference type="PANTHER" id="PTHR14969">
    <property type="entry name" value="SPHINGOSINE-1-PHOSPHATE PHOSPHOHYDROLASE"/>
    <property type="match status" value="1"/>
</dbReference>
<feature type="transmembrane region" description="Helical" evidence="7">
    <location>
        <begin position="177"/>
        <end position="193"/>
    </location>
</feature>
<evidence type="ECO:0000259" key="8">
    <source>
        <dbReference type="SMART" id="SM00014"/>
    </source>
</evidence>
<evidence type="ECO:0000313" key="10">
    <source>
        <dbReference type="Proteomes" id="UP000294564"/>
    </source>
</evidence>